<gene>
    <name evidence="2" type="ORF">V6N11_026371</name>
</gene>
<proteinExistence type="predicted"/>
<comment type="caution">
    <text evidence="2">The sequence shown here is derived from an EMBL/GenBank/DDBJ whole genome shotgun (WGS) entry which is preliminary data.</text>
</comment>
<name>A0ABR2SVH3_9ROSI</name>
<dbReference type="Pfam" id="PF13966">
    <property type="entry name" value="zf-RVT"/>
    <property type="match status" value="1"/>
</dbReference>
<dbReference type="InterPro" id="IPR026960">
    <property type="entry name" value="RVT-Znf"/>
</dbReference>
<keyword evidence="3" id="KW-1185">Reference proteome</keyword>
<accession>A0ABR2SVH3</accession>
<dbReference type="Proteomes" id="UP001396334">
    <property type="component" value="Unassembled WGS sequence"/>
</dbReference>
<evidence type="ECO:0000313" key="3">
    <source>
        <dbReference type="Proteomes" id="UP001396334"/>
    </source>
</evidence>
<feature type="domain" description="Reverse transcriptase zinc-binding" evidence="1">
    <location>
        <begin position="2"/>
        <end position="82"/>
    </location>
</feature>
<protein>
    <recommendedName>
        <fullName evidence="1">Reverse transcriptase zinc-binding domain-containing protein</fullName>
    </recommendedName>
</protein>
<organism evidence="2 3">
    <name type="scientific">Hibiscus sabdariffa</name>
    <name type="common">roselle</name>
    <dbReference type="NCBI Taxonomy" id="183260"/>
    <lineage>
        <taxon>Eukaryota</taxon>
        <taxon>Viridiplantae</taxon>
        <taxon>Streptophyta</taxon>
        <taxon>Embryophyta</taxon>
        <taxon>Tracheophyta</taxon>
        <taxon>Spermatophyta</taxon>
        <taxon>Magnoliopsida</taxon>
        <taxon>eudicotyledons</taxon>
        <taxon>Gunneridae</taxon>
        <taxon>Pentapetalae</taxon>
        <taxon>rosids</taxon>
        <taxon>malvids</taxon>
        <taxon>Malvales</taxon>
        <taxon>Malvaceae</taxon>
        <taxon>Malvoideae</taxon>
        <taxon>Hibiscus</taxon>
    </lineage>
</organism>
<sequence>MYCLLIEINEVDFDLGVVWGSLAPFKVECFVWELLLGQILTRLELVKMGFNVNEVYNCGLCGASDEYMEHLFFNCKYAQAIWHKWCNIWELRIAFQMEDCGGGHELSGLNGLCRLKTSCRIQNVRSVARVKKRICQKDEWDAPPASIVKFNTDGTVKGGFGSTRVGGVLKDHSDNLLLKSSNSSGIVDPASAELLAIKKAISLFASSKLAGDMNMQVETDYNNVVA</sequence>
<dbReference type="EMBL" id="JBBPBN010000011">
    <property type="protein sequence ID" value="KAK9029250.1"/>
    <property type="molecule type" value="Genomic_DNA"/>
</dbReference>
<reference evidence="2 3" key="1">
    <citation type="journal article" date="2024" name="G3 (Bethesda)">
        <title>Genome assembly of Hibiscus sabdariffa L. provides insights into metabolisms of medicinal natural products.</title>
        <authorList>
            <person name="Kim T."/>
        </authorList>
    </citation>
    <scope>NUCLEOTIDE SEQUENCE [LARGE SCALE GENOMIC DNA]</scope>
    <source>
        <strain evidence="2">TK-2024</strain>
        <tissue evidence="2">Old leaves</tissue>
    </source>
</reference>
<evidence type="ECO:0000259" key="1">
    <source>
        <dbReference type="Pfam" id="PF13966"/>
    </source>
</evidence>
<evidence type="ECO:0000313" key="2">
    <source>
        <dbReference type="EMBL" id="KAK9029250.1"/>
    </source>
</evidence>